<dbReference type="PRINTS" id="PR00259">
    <property type="entry name" value="TMFOUR"/>
</dbReference>
<evidence type="ECO:0000256" key="5">
    <source>
        <dbReference type="ARBA" id="ARBA00023136"/>
    </source>
</evidence>
<evidence type="ECO:0000256" key="4">
    <source>
        <dbReference type="ARBA" id="ARBA00022989"/>
    </source>
</evidence>
<dbReference type="Proteomes" id="UP000281553">
    <property type="component" value="Unassembled WGS sequence"/>
</dbReference>
<proteinExistence type="inferred from homology"/>
<gene>
    <name evidence="7" type="ORF">DILT_LOCUS11731</name>
</gene>
<evidence type="ECO:0000256" key="3">
    <source>
        <dbReference type="ARBA" id="ARBA00022692"/>
    </source>
</evidence>
<keyword evidence="3 6" id="KW-0812">Transmembrane</keyword>
<dbReference type="OrthoDB" id="6297407at2759"/>
<organism evidence="7 8">
    <name type="scientific">Dibothriocephalus latus</name>
    <name type="common">Fish tapeworm</name>
    <name type="synonym">Diphyllobothrium latum</name>
    <dbReference type="NCBI Taxonomy" id="60516"/>
    <lineage>
        <taxon>Eukaryota</taxon>
        <taxon>Metazoa</taxon>
        <taxon>Spiralia</taxon>
        <taxon>Lophotrochozoa</taxon>
        <taxon>Platyhelminthes</taxon>
        <taxon>Cestoda</taxon>
        <taxon>Eucestoda</taxon>
        <taxon>Diphyllobothriidea</taxon>
        <taxon>Diphyllobothriidae</taxon>
        <taxon>Dibothriocephalus</taxon>
    </lineage>
</organism>
<keyword evidence="5 6" id="KW-0472">Membrane</keyword>
<dbReference type="GO" id="GO:0016020">
    <property type="term" value="C:membrane"/>
    <property type="evidence" value="ECO:0007669"/>
    <property type="project" value="UniProtKB-SubCell"/>
</dbReference>
<keyword evidence="4 6" id="KW-1133">Transmembrane helix</keyword>
<evidence type="ECO:0000256" key="1">
    <source>
        <dbReference type="ARBA" id="ARBA00004141"/>
    </source>
</evidence>
<name>A0A3P7LRM4_DIBLA</name>
<dbReference type="PROSITE" id="PS00421">
    <property type="entry name" value="TM4_1"/>
    <property type="match status" value="1"/>
</dbReference>
<keyword evidence="8" id="KW-1185">Reference proteome</keyword>
<reference evidence="7 8" key="1">
    <citation type="submission" date="2018-11" db="EMBL/GenBank/DDBJ databases">
        <authorList>
            <consortium name="Pathogen Informatics"/>
        </authorList>
    </citation>
    <scope>NUCLEOTIDE SEQUENCE [LARGE SCALE GENOMIC DNA]</scope>
</reference>
<evidence type="ECO:0000313" key="8">
    <source>
        <dbReference type="Proteomes" id="UP000281553"/>
    </source>
</evidence>
<protein>
    <recommendedName>
        <fullName evidence="9">MARVEL domain-containing protein</fullName>
    </recommendedName>
</protein>
<evidence type="ECO:0008006" key="9">
    <source>
        <dbReference type="Google" id="ProtNLM"/>
    </source>
</evidence>
<sequence>MAGLSTTAQIIKFVVVASNIVAFVFGLALVILGILDLVQFDGPLGAELPIISTAVATAAIGPGLFIIAVAFFGLYGALRANANVLIAYAVIVLLIGCSTLCFLIYAFVQRNTDCEDAIVHAIEAELGTIGGCLIGITILRFFASTMGFVLALNIKAYENV</sequence>
<dbReference type="EMBL" id="UYRU01064004">
    <property type="protein sequence ID" value="VDN15900.1"/>
    <property type="molecule type" value="Genomic_DNA"/>
</dbReference>
<feature type="transmembrane region" description="Helical" evidence="6">
    <location>
        <begin position="128"/>
        <end position="152"/>
    </location>
</feature>
<accession>A0A3P7LRM4</accession>
<comment type="subcellular location">
    <subcellularLocation>
        <location evidence="1">Membrane</location>
        <topology evidence="1">Multi-pass membrane protein</topology>
    </subcellularLocation>
</comment>
<evidence type="ECO:0000256" key="2">
    <source>
        <dbReference type="ARBA" id="ARBA00006840"/>
    </source>
</evidence>
<dbReference type="InterPro" id="IPR018503">
    <property type="entry name" value="Tetraspanin_CS"/>
</dbReference>
<evidence type="ECO:0000256" key="6">
    <source>
        <dbReference type="SAM" id="Phobius"/>
    </source>
</evidence>
<comment type="similarity">
    <text evidence="2">Belongs to the tetraspanin (TM4SF) family.</text>
</comment>
<feature type="transmembrane region" description="Helical" evidence="6">
    <location>
        <begin position="55"/>
        <end position="78"/>
    </location>
</feature>
<dbReference type="InterPro" id="IPR018499">
    <property type="entry name" value="Tetraspanin/Peripherin"/>
</dbReference>
<dbReference type="Pfam" id="PF00335">
    <property type="entry name" value="Tetraspanin"/>
    <property type="match status" value="1"/>
</dbReference>
<feature type="transmembrane region" description="Helical" evidence="6">
    <location>
        <begin position="85"/>
        <end position="108"/>
    </location>
</feature>
<feature type="transmembrane region" description="Helical" evidence="6">
    <location>
        <begin position="12"/>
        <end position="35"/>
    </location>
</feature>
<evidence type="ECO:0000313" key="7">
    <source>
        <dbReference type="EMBL" id="VDN15900.1"/>
    </source>
</evidence>
<dbReference type="AlphaFoldDB" id="A0A3P7LRM4"/>